<dbReference type="eggNOG" id="COG1814">
    <property type="taxonomic scope" value="Bacteria"/>
</dbReference>
<feature type="transmembrane region" description="Helical" evidence="5">
    <location>
        <begin position="47"/>
        <end position="69"/>
    </location>
</feature>
<dbReference type="AlphaFoldDB" id="C7QZ90"/>
<evidence type="ECO:0000256" key="2">
    <source>
        <dbReference type="ARBA" id="ARBA00022692"/>
    </source>
</evidence>
<comment type="subcellular location">
    <subcellularLocation>
        <location evidence="1">Endomembrane system</location>
        <topology evidence="1">Multi-pass membrane protein</topology>
    </subcellularLocation>
</comment>
<dbReference type="KEGG" id="jde:Jden_0327"/>
<gene>
    <name evidence="6" type="ordered locus">Jden_0327</name>
</gene>
<feature type="transmembrane region" description="Helical" evidence="5">
    <location>
        <begin position="118"/>
        <end position="146"/>
    </location>
</feature>
<proteinExistence type="predicted"/>
<dbReference type="EMBL" id="CP001706">
    <property type="protein sequence ID" value="ACV07998.1"/>
    <property type="molecule type" value="Genomic_DNA"/>
</dbReference>
<evidence type="ECO:0000256" key="1">
    <source>
        <dbReference type="ARBA" id="ARBA00004127"/>
    </source>
</evidence>
<dbReference type="InterPro" id="IPR008217">
    <property type="entry name" value="Ccc1_fam"/>
</dbReference>
<keyword evidence="4 5" id="KW-0472">Membrane</keyword>
<dbReference type="STRING" id="471856.Jden_0327"/>
<reference evidence="6 7" key="1">
    <citation type="journal article" date="2009" name="Stand. Genomic Sci.">
        <title>Complete genome sequence of Jonesia denitrificans type strain (Prevot 55134).</title>
        <authorList>
            <person name="Pukall R."/>
            <person name="Gehrich-Schroter G."/>
            <person name="Lapidus A."/>
            <person name="Nolan M."/>
            <person name="Glavina Del Rio T."/>
            <person name="Lucas S."/>
            <person name="Chen F."/>
            <person name="Tice H."/>
            <person name="Pitluck S."/>
            <person name="Cheng J.F."/>
            <person name="Copeland A."/>
            <person name="Saunders E."/>
            <person name="Brettin T."/>
            <person name="Detter J.C."/>
            <person name="Bruce D."/>
            <person name="Goodwin L."/>
            <person name="Pati A."/>
            <person name="Ivanova N."/>
            <person name="Mavromatis K."/>
            <person name="Ovchinnikova G."/>
            <person name="Chen A."/>
            <person name="Palaniappan K."/>
            <person name="Land M."/>
            <person name="Hauser L."/>
            <person name="Chang Y.J."/>
            <person name="Jeffries C.D."/>
            <person name="Chain P."/>
            <person name="Goker M."/>
            <person name="Bristow J."/>
            <person name="Eisen J.A."/>
            <person name="Markowitz V."/>
            <person name="Hugenholtz P."/>
            <person name="Kyrpides N.C."/>
            <person name="Klenk H.P."/>
            <person name="Han C."/>
        </authorList>
    </citation>
    <scope>NUCLEOTIDE SEQUENCE [LARGE SCALE GENOMIC DNA]</scope>
    <source>
        <strain evidence="7">ATCC 14870 / DSM 20603 / BCRC 15368 / CIP 55.134 / JCM 11481 / NBRC 15587 / NCTC 10816 / Prevot 55134</strain>
    </source>
</reference>
<dbReference type="HOGENOM" id="CLU_038957_3_1_11"/>
<organism evidence="6 7">
    <name type="scientific">Jonesia denitrificans (strain ATCC 14870 / DSM 20603 / BCRC 15368 / CIP 55.134 / JCM 11481 / NBRC 15587 / NCTC 10816 / Prevot 55134)</name>
    <name type="common">Listeria denitrificans</name>
    <dbReference type="NCBI Taxonomy" id="471856"/>
    <lineage>
        <taxon>Bacteria</taxon>
        <taxon>Bacillati</taxon>
        <taxon>Actinomycetota</taxon>
        <taxon>Actinomycetes</taxon>
        <taxon>Micrococcales</taxon>
        <taxon>Jonesiaceae</taxon>
        <taxon>Jonesia</taxon>
    </lineage>
</organism>
<keyword evidence="3 5" id="KW-1133">Transmembrane helix</keyword>
<evidence type="ECO:0000256" key="3">
    <source>
        <dbReference type="ARBA" id="ARBA00022989"/>
    </source>
</evidence>
<name>C7QZ90_JONDD</name>
<feature type="transmembrane region" description="Helical" evidence="5">
    <location>
        <begin position="185"/>
        <end position="205"/>
    </location>
</feature>
<sequence length="208" mass="20845">MLPFLELGVYLCFHEFMATIDMTPGTVVNEPRDDQGPSAAHLNWLRAGVLGANDGIVSVAAVVVGVAAATSNNTLIIASGLAALVGGALSMALGEYVSVSSARDAQRASRVPVPADEIVNPWHAAIASALAFVAGALLPFLAVIVVPGGWKIPVTVGAVLIALVLTGGTGARLGGANVPRAITRVVVGGSLTLALTFAVGSLFGVTVA</sequence>
<dbReference type="GO" id="GO:0005384">
    <property type="term" value="F:manganese ion transmembrane transporter activity"/>
    <property type="evidence" value="ECO:0007669"/>
    <property type="project" value="InterPro"/>
</dbReference>
<dbReference type="PANTHER" id="PTHR31851">
    <property type="entry name" value="FE(2+)/MN(2+) TRANSPORTER PCL1"/>
    <property type="match status" value="1"/>
</dbReference>
<keyword evidence="7" id="KW-1185">Reference proteome</keyword>
<dbReference type="Pfam" id="PF01988">
    <property type="entry name" value="VIT1"/>
    <property type="match status" value="2"/>
</dbReference>
<feature type="transmembrane region" description="Helical" evidence="5">
    <location>
        <begin position="152"/>
        <end position="173"/>
    </location>
</feature>
<evidence type="ECO:0000256" key="4">
    <source>
        <dbReference type="ARBA" id="ARBA00023136"/>
    </source>
</evidence>
<accession>C7QZ90</accession>
<feature type="transmembrane region" description="Helical" evidence="5">
    <location>
        <begin position="75"/>
        <end position="97"/>
    </location>
</feature>
<dbReference type="Proteomes" id="UP000000628">
    <property type="component" value="Chromosome"/>
</dbReference>
<protein>
    <recommendedName>
        <fullName evidence="8">VIT family protein</fullName>
    </recommendedName>
</protein>
<dbReference type="GO" id="GO:0030026">
    <property type="term" value="P:intracellular manganese ion homeostasis"/>
    <property type="evidence" value="ECO:0007669"/>
    <property type="project" value="InterPro"/>
</dbReference>
<evidence type="ECO:0000256" key="5">
    <source>
        <dbReference type="SAM" id="Phobius"/>
    </source>
</evidence>
<evidence type="ECO:0000313" key="7">
    <source>
        <dbReference type="Proteomes" id="UP000000628"/>
    </source>
</evidence>
<keyword evidence="2 5" id="KW-0812">Transmembrane</keyword>
<evidence type="ECO:0000313" key="6">
    <source>
        <dbReference type="EMBL" id="ACV07998.1"/>
    </source>
</evidence>
<evidence type="ECO:0008006" key="8">
    <source>
        <dbReference type="Google" id="ProtNLM"/>
    </source>
</evidence>
<dbReference type="GO" id="GO:0012505">
    <property type="term" value="C:endomembrane system"/>
    <property type="evidence" value="ECO:0007669"/>
    <property type="project" value="UniProtKB-SubCell"/>
</dbReference>